<evidence type="ECO:0000313" key="2">
    <source>
        <dbReference type="EMBL" id="OEG74942.1"/>
    </source>
</evidence>
<gene>
    <name evidence="2" type="ORF">BEL05_12260</name>
    <name evidence="1" type="ORF">TUM3794_06800</name>
</gene>
<evidence type="ECO:0000313" key="1">
    <source>
        <dbReference type="EMBL" id="GIU36920.1"/>
    </source>
</evidence>
<protein>
    <submittedName>
        <fullName evidence="1">DUF2390 domain-containing protein</fullName>
    </submittedName>
    <submittedName>
        <fullName evidence="2">TIGR02444 family protein</fullName>
    </submittedName>
</protein>
<dbReference type="OrthoDB" id="6398692at2"/>
<dbReference type="RefSeq" id="WP_028764413.1">
    <property type="nucleotide sequence ID" value="NZ_BPEU01000004.1"/>
</dbReference>
<keyword evidence="4" id="KW-1185">Reference proteome</keyword>
<dbReference type="EMBL" id="MCBT01000013">
    <property type="protein sequence ID" value="OEG74942.1"/>
    <property type="molecule type" value="Genomic_DNA"/>
</dbReference>
<dbReference type="InterPro" id="IPR012659">
    <property type="entry name" value="CHP02444"/>
</dbReference>
<dbReference type="Proteomes" id="UP000773469">
    <property type="component" value="Unassembled WGS sequence"/>
</dbReference>
<evidence type="ECO:0000313" key="3">
    <source>
        <dbReference type="Proteomes" id="UP000095230"/>
    </source>
</evidence>
<dbReference type="EMBL" id="BPEU01000004">
    <property type="protein sequence ID" value="GIU36920.1"/>
    <property type="molecule type" value="Genomic_DNA"/>
</dbReference>
<dbReference type="STRING" id="23.BEL05_12260"/>
<accession>A0A1E5IWK9</accession>
<reference evidence="1 4" key="2">
    <citation type="submission" date="2021-05" db="EMBL/GenBank/DDBJ databases">
        <title>Molecular characterization for Shewanella algae harboring chromosomal blaOXA-55-like strains isolated from clinical and environment sample.</title>
        <authorList>
            <person name="Ohama Y."/>
            <person name="Aoki K."/>
            <person name="Harada S."/>
            <person name="Moriya K."/>
            <person name="Ishii Y."/>
            <person name="Tateda K."/>
        </authorList>
    </citation>
    <scope>NUCLEOTIDE SEQUENCE [LARGE SCALE GENOMIC DNA]</scope>
    <source>
        <strain evidence="1 4">MBTL60-118</strain>
    </source>
</reference>
<dbReference type="Pfam" id="PF09523">
    <property type="entry name" value="DUF2390"/>
    <property type="match status" value="1"/>
</dbReference>
<dbReference type="AlphaFoldDB" id="A0A1E5IWK9"/>
<sequence length="150" mass="17635">MTYLNQFDLSLWQECDTLYANGQRGYLQLQDDYGVNVNLLLLATWLDGQAYRLSTQAWEQLFTQIDSWEEKVLKPYRKLRKLSKCNLADSEYQQMLDVELMLERKAQALILHKVRQLPDESREQNLPRYLSLFGVELSQLSELQIAATEV</sequence>
<organism evidence="2 3">
    <name type="scientific">Shewanella colwelliana</name>
    <name type="common">Alteromonas colwelliana</name>
    <dbReference type="NCBI Taxonomy" id="23"/>
    <lineage>
        <taxon>Bacteria</taxon>
        <taxon>Pseudomonadati</taxon>
        <taxon>Pseudomonadota</taxon>
        <taxon>Gammaproteobacteria</taxon>
        <taxon>Alteromonadales</taxon>
        <taxon>Shewanellaceae</taxon>
        <taxon>Shewanella</taxon>
    </lineage>
</organism>
<dbReference type="NCBIfam" id="TIGR02444">
    <property type="entry name" value="TIGR02444 family protein"/>
    <property type="match status" value="1"/>
</dbReference>
<comment type="caution">
    <text evidence="2">The sequence shown here is derived from an EMBL/GenBank/DDBJ whole genome shotgun (WGS) entry which is preliminary data.</text>
</comment>
<proteinExistence type="predicted"/>
<evidence type="ECO:0000313" key="4">
    <source>
        <dbReference type="Proteomes" id="UP000773469"/>
    </source>
</evidence>
<dbReference type="Proteomes" id="UP000095230">
    <property type="component" value="Unassembled WGS sequence"/>
</dbReference>
<reference evidence="2 3" key="1">
    <citation type="submission" date="2016-07" db="EMBL/GenBank/DDBJ databases">
        <title>Whole-genome of two Shewanella species isolated from a digestive organ of sea cucumber Apostichopus japonicus Selenka 1867.</title>
        <authorList>
            <person name="Hong H.-H."/>
            <person name="Choi H."/>
            <person name="Cheon S."/>
            <person name="Oh J.-S."/>
            <person name="Lee H.-G."/>
            <person name="Park C."/>
        </authorList>
    </citation>
    <scope>NUCLEOTIDE SEQUENCE [LARGE SCALE GENOMIC DNA]</scope>
    <source>
        <strain evidence="2 3">CSB03KR</strain>
    </source>
</reference>
<name>A0A1E5IWK9_SHECO</name>